<dbReference type="PROSITE" id="PS50850">
    <property type="entry name" value="MFS"/>
    <property type="match status" value="1"/>
</dbReference>
<evidence type="ECO:0000313" key="11">
    <source>
        <dbReference type="Proteomes" id="UP001209885"/>
    </source>
</evidence>
<keyword evidence="5 8" id="KW-0812">Transmembrane</keyword>
<evidence type="ECO:0000256" key="4">
    <source>
        <dbReference type="ARBA" id="ARBA00022475"/>
    </source>
</evidence>
<feature type="transmembrane region" description="Helical" evidence="8">
    <location>
        <begin position="47"/>
        <end position="66"/>
    </location>
</feature>
<feature type="transmembrane region" description="Helical" evidence="8">
    <location>
        <begin position="102"/>
        <end position="123"/>
    </location>
</feature>
<keyword evidence="6 8" id="KW-1133">Transmembrane helix</keyword>
<comment type="similarity">
    <text evidence="2">Belongs to the major facilitator superfamily. Bcr/CmlA family.</text>
</comment>
<dbReference type="EMBL" id="JAPFQN010000005">
    <property type="protein sequence ID" value="MCX2744140.1"/>
    <property type="molecule type" value="Genomic_DNA"/>
</dbReference>
<accession>A0ABT3RQT6</accession>
<feature type="domain" description="Major facilitator superfamily (MFS) profile" evidence="9">
    <location>
        <begin position="11"/>
        <end position="404"/>
    </location>
</feature>
<evidence type="ECO:0000256" key="1">
    <source>
        <dbReference type="ARBA" id="ARBA00004651"/>
    </source>
</evidence>
<evidence type="ECO:0000256" key="3">
    <source>
        <dbReference type="ARBA" id="ARBA00022448"/>
    </source>
</evidence>
<evidence type="ECO:0000256" key="5">
    <source>
        <dbReference type="ARBA" id="ARBA00022692"/>
    </source>
</evidence>
<keyword evidence="4" id="KW-1003">Cell membrane</keyword>
<dbReference type="NCBIfam" id="TIGR00710">
    <property type="entry name" value="efflux_Bcr_CflA"/>
    <property type="match status" value="1"/>
</dbReference>
<organism evidence="10 11">
    <name type="scientific">Mangrovivirga halotolerans</name>
    <dbReference type="NCBI Taxonomy" id="2993936"/>
    <lineage>
        <taxon>Bacteria</taxon>
        <taxon>Pseudomonadati</taxon>
        <taxon>Bacteroidota</taxon>
        <taxon>Cytophagia</taxon>
        <taxon>Cytophagales</taxon>
        <taxon>Mangrovivirgaceae</taxon>
        <taxon>Mangrovivirga</taxon>
    </lineage>
</organism>
<comment type="subcellular location">
    <subcellularLocation>
        <location evidence="1">Cell membrane</location>
        <topology evidence="1">Multi-pass membrane protein</topology>
    </subcellularLocation>
</comment>
<feature type="transmembrane region" description="Helical" evidence="8">
    <location>
        <begin position="371"/>
        <end position="391"/>
    </location>
</feature>
<protein>
    <submittedName>
        <fullName evidence="10">Multidrug effflux MFS transporter</fullName>
    </submittedName>
</protein>
<feature type="transmembrane region" description="Helical" evidence="8">
    <location>
        <begin position="135"/>
        <end position="157"/>
    </location>
</feature>
<feature type="transmembrane region" description="Helical" evidence="8">
    <location>
        <begin position="308"/>
        <end position="333"/>
    </location>
</feature>
<sequence>MTKEKKDHVLLILILGLLTTVGPFSIDMYLPAFGDIAEGLNTNINRVPLTLSSFFIGLAIGQLIYGPVLERFGRKKPIYTGMLIYVLASIGCAYSNSLEEMIVYRFFQALGSCAGLVSARAIVRDLFKGKKVAKIFSTLIMVVAISPIIAPTAGGLLNAQFGWQSIFIVLAITAILILVGAIFILPETKSSDKGYSLNIISVFKTYIKVIKHPAFIINALTGAIAYSGLYAYLSGSPELYMDVLGLTEQQYGWIFALIATGLITATQLNNRFLRKRDMDHIIKLALAAQGLIGLILMGYTLFMDPDLIVNTTLIFSFLFFMGFIFPNASALSLEPMGHIAGNASAMMGSLQMLVGAGASALIGLFDANSYVPMSIVMGICPILALGLFMYGHKVVIPKYEKQYN</sequence>
<dbReference type="PANTHER" id="PTHR23502:SF132">
    <property type="entry name" value="POLYAMINE TRANSPORTER 2-RELATED"/>
    <property type="match status" value="1"/>
</dbReference>
<evidence type="ECO:0000256" key="2">
    <source>
        <dbReference type="ARBA" id="ARBA00006236"/>
    </source>
</evidence>
<feature type="transmembrane region" description="Helical" evidence="8">
    <location>
        <begin position="253"/>
        <end position="269"/>
    </location>
</feature>
<reference evidence="10 11" key="1">
    <citation type="submission" date="2022-11" db="EMBL/GenBank/DDBJ databases">
        <title>The characterization of three novel Bacteroidetes species and genomic analysis of their roles in tidal elemental geochemical cycles.</title>
        <authorList>
            <person name="Ma K."/>
        </authorList>
    </citation>
    <scope>NUCLEOTIDE SEQUENCE [LARGE SCALE GENOMIC DNA]</scope>
    <source>
        <strain evidence="10 11">M17</strain>
    </source>
</reference>
<dbReference type="SUPFAM" id="SSF103473">
    <property type="entry name" value="MFS general substrate transporter"/>
    <property type="match status" value="1"/>
</dbReference>
<comment type="caution">
    <text evidence="10">The sequence shown here is derived from an EMBL/GenBank/DDBJ whole genome shotgun (WGS) entry which is preliminary data.</text>
</comment>
<dbReference type="InterPro" id="IPR004812">
    <property type="entry name" value="Efflux_drug-R_Bcr/CmlA"/>
</dbReference>
<dbReference type="InterPro" id="IPR020846">
    <property type="entry name" value="MFS_dom"/>
</dbReference>
<feature type="transmembrane region" description="Helical" evidence="8">
    <location>
        <begin position="281"/>
        <end position="302"/>
    </location>
</feature>
<dbReference type="Gene3D" id="1.20.1720.10">
    <property type="entry name" value="Multidrug resistance protein D"/>
    <property type="match status" value="1"/>
</dbReference>
<dbReference type="CDD" id="cd17320">
    <property type="entry name" value="MFS_MdfA_MDR_like"/>
    <property type="match status" value="1"/>
</dbReference>
<evidence type="ECO:0000313" key="10">
    <source>
        <dbReference type="EMBL" id="MCX2744140.1"/>
    </source>
</evidence>
<proteinExistence type="inferred from homology"/>
<dbReference type="InterPro" id="IPR036259">
    <property type="entry name" value="MFS_trans_sf"/>
</dbReference>
<dbReference type="InterPro" id="IPR011701">
    <property type="entry name" value="MFS"/>
</dbReference>
<keyword evidence="11" id="KW-1185">Reference proteome</keyword>
<dbReference type="PANTHER" id="PTHR23502">
    <property type="entry name" value="MAJOR FACILITATOR SUPERFAMILY"/>
    <property type="match status" value="1"/>
</dbReference>
<evidence type="ECO:0000256" key="7">
    <source>
        <dbReference type="ARBA" id="ARBA00023136"/>
    </source>
</evidence>
<feature type="transmembrane region" description="Helical" evidence="8">
    <location>
        <begin position="214"/>
        <end position="233"/>
    </location>
</feature>
<feature type="transmembrane region" description="Helical" evidence="8">
    <location>
        <begin position="345"/>
        <end position="365"/>
    </location>
</feature>
<evidence type="ECO:0000256" key="8">
    <source>
        <dbReference type="SAM" id="Phobius"/>
    </source>
</evidence>
<gene>
    <name evidence="10" type="ORF">OO013_09700</name>
</gene>
<dbReference type="Proteomes" id="UP001209885">
    <property type="component" value="Unassembled WGS sequence"/>
</dbReference>
<evidence type="ECO:0000259" key="9">
    <source>
        <dbReference type="PROSITE" id="PS50850"/>
    </source>
</evidence>
<dbReference type="Pfam" id="PF07690">
    <property type="entry name" value="MFS_1"/>
    <property type="match status" value="1"/>
</dbReference>
<feature type="transmembrane region" description="Helical" evidence="8">
    <location>
        <begin position="163"/>
        <end position="185"/>
    </location>
</feature>
<evidence type="ECO:0000256" key="6">
    <source>
        <dbReference type="ARBA" id="ARBA00022989"/>
    </source>
</evidence>
<feature type="transmembrane region" description="Helical" evidence="8">
    <location>
        <begin position="78"/>
        <end position="96"/>
    </location>
</feature>
<name>A0ABT3RQT6_9BACT</name>
<keyword evidence="7 8" id="KW-0472">Membrane</keyword>
<keyword evidence="3" id="KW-0813">Transport</keyword>
<dbReference type="RefSeq" id="WP_266056606.1">
    <property type="nucleotide sequence ID" value="NZ_JAPFQN010000005.1"/>
</dbReference>